<dbReference type="Proteomes" id="UP000018144">
    <property type="component" value="Unassembled WGS sequence"/>
</dbReference>
<organism evidence="6 7">
    <name type="scientific">Pyronema omphalodes (strain CBS 100304)</name>
    <name type="common">Pyronema confluens</name>
    <dbReference type="NCBI Taxonomy" id="1076935"/>
    <lineage>
        <taxon>Eukaryota</taxon>
        <taxon>Fungi</taxon>
        <taxon>Dikarya</taxon>
        <taxon>Ascomycota</taxon>
        <taxon>Pezizomycotina</taxon>
        <taxon>Pezizomycetes</taxon>
        <taxon>Pezizales</taxon>
        <taxon>Pyronemataceae</taxon>
        <taxon>Pyronema</taxon>
    </lineage>
</organism>
<dbReference type="InterPro" id="IPR019734">
    <property type="entry name" value="TPR_rpt"/>
</dbReference>
<dbReference type="InterPro" id="IPR011990">
    <property type="entry name" value="TPR-like_helical_dom_sf"/>
</dbReference>
<dbReference type="STRING" id="1076935.U4LHA5"/>
<dbReference type="SUPFAM" id="SSF48452">
    <property type="entry name" value="TPR-like"/>
    <property type="match status" value="2"/>
</dbReference>
<reference evidence="6 7" key="1">
    <citation type="journal article" date="2013" name="PLoS Genet.">
        <title>The genome and development-dependent transcriptomes of Pyronema confluens: a window into fungal evolution.</title>
        <authorList>
            <person name="Traeger S."/>
            <person name="Altegoer F."/>
            <person name="Freitag M."/>
            <person name="Gabaldon T."/>
            <person name="Kempken F."/>
            <person name="Kumar A."/>
            <person name="Marcet-Houben M."/>
            <person name="Poggeler S."/>
            <person name="Stajich J.E."/>
            <person name="Nowrousian M."/>
        </authorList>
    </citation>
    <scope>NUCLEOTIDE SEQUENCE [LARGE SCALE GENOMIC DNA]</scope>
    <source>
        <strain evidence="7">CBS 100304</strain>
        <tissue evidence="6">Vegetative mycelium</tissue>
    </source>
</reference>
<dbReference type="Pfam" id="PF22939">
    <property type="entry name" value="WHD_GPIID"/>
    <property type="match status" value="1"/>
</dbReference>
<evidence type="ECO:0000313" key="7">
    <source>
        <dbReference type="Proteomes" id="UP000018144"/>
    </source>
</evidence>
<dbReference type="PANTHER" id="PTHR10039">
    <property type="entry name" value="AMELOGENIN"/>
    <property type="match status" value="1"/>
</dbReference>
<proteinExistence type="predicted"/>
<dbReference type="SUPFAM" id="SSF52540">
    <property type="entry name" value="P-loop containing nucleoside triphosphate hydrolases"/>
    <property type="match status" value="1"/>
</dbReference>
<dbReference type="eggNOG" id="KOG1840">
    <property type="taxonomic scope" value="Eukaryota"/>
</dbReference>
<dbReference type="Pfam" id="PF13374">
    <property type="entry name" value="TPR_10"/>
    <property type="match status" value="1"/>
</dbReference>
<feature type="domain" description="DUF7708" evidence="4">
    <location>
        <begin position="86"/>
        <end position="218"/>
    </location>
</feature>
<dbReference type="AlphaFoldDB" id="U4LHA5"/>
<dbReference type="Pfam" id="PF13424">
    <property type="entry name" value="TPR_12"/>
    <property type="match status" value="2"/>
</dbReference>
<evidence type="ECO:0000259" key="4">
    <source>
        <dbReference type="Pfam" id="PF24809"/>
    </source>
</evidence>
<evidence type="ECO:0000259" key="5">
    <source>
        <dbReference type="Pfam" id="PF24883"/>
    </source>
</evidence>
<evidence type="ECO:0000259" key="3">
    <source>
        <dbReference type="Pfam" id="PF22939"/>
    </source>
</evidence>
<dbReference type="InterPro" id="IPR054471">
    <property type="entry name" value="GPIID_WHD"/>
</dbReference>
<accession>U4LHA5</accession>
<keyword evidence="7" id="KW-1185">Reference proteome</keyword>
<protein>
    <submittedName>
        <fullName evidence="6">Similar to Kinesin light chain 1 acc. no. Q5R581</fullName>
    </submittedName>
</protein>
<dbReference type="EMBL" id="HF935614">
    <property type="protein sequence ID" value="CCX11407.1"/>
    <property type="molecule type" value="Genomic_DNA"/>
</dbReference>
<dbReference type="InterPro" id="IPR056125">
    <property type="entry name" value="DUF7708"/>
</dbReference>
<name>U4LHA5_PYROM</name>
<evidence type="ECO:0000256" key="1">
    <source>
        <dbReference type="ARBA" id="ARBA00022737"/>
    </source>
</evidence>
<feature type="coiled-coil region" evidence="2">
    <location>
        <begin position="15"/>
        <end position="42"/>
    </location>
</feature>
<dbReference type="Gene3D" id="3.40.50.300">
    <property type="entry name" value="P-loop containing nucleotide triphosphate hydrolases"/>
    <property type="match status" value="1"/>
</dbReference>
<dbReference type="InterPro" id="IPR056884">
    <property type="entry name" value="NPHP3-like_N"/>
</dbReference>
<keyword evidence="1" id="KW-0677">Repeat</keyword>
<dbReference type="Gene3D" id="1.25.40.10">
    <property type="entry name" value="Tetratricopeptide repeat domain"/>
    <property type="match status" value="1"/>
</dbReference>
<evidence type="ECO:0000256" key="2">
    <source>
        <dbReference type="SAM" id="Coils"/>
    </source>
</evidence>
<gene>
    <name evidence="6" type="ORF">PCON_11001</name>
</gene>
<dbReference type="Pfam" id="PF24883">
    <property type="entry name" value="NPHP3_N"/>
    <property type="match status" value="1"/>
</dbReference>
<dbReference type="OrthoDB" id="1658288at2759"/>
<keyword evidence="2" id="KW-0175">Coiled coil</keyword>
<evidence type="ECO:0000313" key="6">
    <source>
        <dbReference type="EMBL" id="CCX11407.1"/>
    </source>
</evidence>
<dbReference type="OMA" id="DHSETIW"/>
<dbReference type="PANTHER" id="PTHR10039:SF14">
    <property type="entry name" value="NACHT DOMAIN-CONTAINING PROTEIN"/>
    <property type="match status" value="1"/>
</dbReference>
<feature type="domain" description="GPI inositol-deacylase winged helix" evidence="3">
    <location>
        <begin position="548"/>
        <end position="626"/>
    </location>
</feature>
<feature type="domain" description="Nephrocystin 3-like N-terminal" evidence="5">
    <location>
        <begin position="273"/>
        <end position="434"/>
    </location>
</feature>
<dbReference type="InterPro" id="IPR027417">
    <property type="entry name" value="P-loop_NTPase"/>
</dbReference>
<dbReference type="SMART" id="SM00028">
    <property type="entry name" value="TPR"/>
    <property type="match status" value="5"/>
</dbReference>
<sequence length="1175" mass="135712">MSSSSTSPAPNAQLISLEKQAIADAQNAFRKLRRENADFEQCIAQKSTLLEVLQSATERQKRFKKKRLNKIIEGFNRYTLWLQNMSSSIDVAVNVSAGIACPVWAPVKFILVVSNDYVRSAEEIFNMIKDIEMHLPRFEEYARLKFEPDSILRIALLRIFTTIVEFSAKACYYFKRRTIVRWFKLVACPFKEEFGDILNRLERNASVVDATAVACHIAQSSRFQTDAMVKITRIADDNTSRELQDLRLQCEERLKPLNTRSIHSDHTKLRMEGTCEWIWSNPSFERWYTASPSVSDRILFVHGPHGCGKSVLASSVAQSLLNRQQAVLYYSFSGMNSNQKNIGGMVSTLIWQLLQDSSDQGLLRDVREKLLRGPDTLELWTSFKKLVIDEKRSPLYCIIDGVDECLEPTKDILEHLKSLHDSDKFQFRTVIFGRPAGFIGIESPVSPSIEMNPSVVESDIERFIKRRVQESTTLNSSNSGDRVINTLKEKSEGMFLWVKLMTDHLSQCGSTAEVRDGLQDLPRGLQDAYRQMLLRRINTYSKPQVARIRRILSIVTSAFRALEIEELNHACAIDALSATTDGAPKIEEHLFFDTTRMITEVCGDFINVSNGFVQLVHFSLKEFLTRPEAEWSSTEDKEISCFRVDPDRCHLNLGMLCIDYMALNDYESPMQDENSYAENHRQYPFLGYAARHLLQHFTSSAKPLPAAISKIDDFLKSKPCTLWIEYLLFFFGDDYGGIIEISDQMEKISEWIDKTPEDTSTILMQSLVCTIQEEYSIRSSTFGNHDPRTQRWRSLVDMILSQDTITQEINIEKTQLQVSHPVAPLDELVHVLKSIDTSTVLARNWQIDTIIRLQSYLQRVNTLIDPLRIIFQLIMQKASAIPALGLVAISQFYWRFDKFDESNQVLDAALKKIVDKEIPLKYRIYHLMGANYHGMKDHSKAERLYRQAFVGSSALRGLDHQDTIWSMYWVAMCLYHQEKYADAESLFRRSLELRKELVGMDHSDTINYLYWVAMCLYHQEKYADAESLLRRSLELRQKVLGTDHSETIWSMYWVAVCLYRQKKYADAESLFRRSLELRQKVLGIDHSETIWSMYSVAMCLYRQKKYAEAESLFRRSLELRQKVFDWKMNGLECVDGLDEICVCLVFQAARRRMCDGLWGIECMEMDGFWVDEVGI</sequence>
<dbReference type="Pfam" id="PF24809">
    <property type="entry name" value="DUF7708"/>
    <property type="match status" value="1"/>
</dbReference>